<name>A0ABV5LQH1_9ACTN</name>
<dbReference type="EMBL" id="JBHMDM010000003">
    <property type="protein sequence ID" value="MFB9376353.1"/>
    <property type="molecule type" value="Genomic_DNA"/>
</dbReference>
<comment type="caution">
    <text evidence="5">The sequence shown here is derived from an EMBL/GenBank/DDBJ whole genome shotgun (WGS) entry which is preliminary data.</text>
</comment>
<dbReference type="RefSeq" id="WP_380138480.1">
    <property type="nucleotide sequence ID" value="NZ_JBHLUI010000009.1"/>
</dbReference>
<feature type="compositionally biased region" description="Basic and acidic residues" evidence="3">
    <location>
        <begin position="195"/>
        <end position="205"/>
    </location>
</feature>
<dbReference type="CDD" id="cd04301">
    <property type="entry name" value="NAT_SF"/>
    <property type="match status" value="1"/>
</dbReference>
<dbReference type="PROSITE" id="PS51186">
    <property type="entry name" value="GNAT"/>
    <property type="match status" value="1"/>
</dbReference>
<protein>
    <submittedName>
        <fullName evidence="5">GNAT family N-acetyltransferase</fullName>
        <ecNumber evidence="5">2.3.-.-</ecNumber>
    </submittedName>
</protein>
<evidence type="ECO:0000256" key="1">
    <source>
        <dbReference type="ARBA" id="ARBA00022679"/>
    </source>
</evidence>
<organism evidence="5 6">
    <name type="scientific">Kineococcus gynurae</name>
    <dbReference type="NCBI Taxonomy" id="452979"/>
    <lineage>
        <taxon>Bacteria</taxon>
        <taxon>Bacillati</taxon>
        <taxon>Actinomycetota</taxon>
        <taxon>Actinomycetes</taxon>
        <taxon>Kineosporiales</taxon>
        <taxon>Kineosporiaceae</taxon>
        <taxon>Kineococcus</taxon>
    </lineage>
</organism>
<evidence type="ECO:0000259" key="4">
    <source>
        <dbReference type="PROSITE" id="PS51186"/>
    </source>
</evidence>
<dbReference type="InterPro" id="IPR000182">
    <property type="entry name" value="GNAT_dom"/>
</dbReference>
<feature type="domain" description="N-acetyltransferase" evidence="4">
    <location>
        <begin position="6"/>
        <end position="160"/>
    </location>
</feature>
<keyword evidence="2 5" id="KW-0012">Acyltransferase</keyword>
<dbReference type="InterPro" id="IPR050832">
    <property type="entry name" value="Bact_Acetyltransf"/>
</dbReference>
<dbReference type="Pfam" id="PF00583">
    <property type="entry name" value="Acetyltransf_1"/>
    <property type="match status" value="1"/>
</dbReference>
<sequence length="205" mass="22047">MARAAIEVRVTAPEDLDLLMGLYASARVDTTQLRASVDVVRARLERAMRAGQVQVLMATLGGEPVGYALLSHGPLLPLGDADGPSVEHVHVVPAHRRRGIGRALLRRALTLAEAEGADQLACTVLPTDRDYTRFVARLGFAPVVVRRAVSLATLRRKLAVEGSAGDVLARRRSLRARLARSTAETGELPVIRPEQSARPDRVAAS</sequence>
<dbReference type="InterPro" id="IPR016181">
    <property type="entry name" value="Acyl_CoA_acyltransferase"/>
</dbReference>
<proteinExistence type="predicted"/>
<evidence type="ECO:0000313" key="5">
    <source>
        <dbReference type="EMBL" id="MFB9376353.1"/>
    </source>
</evidence>
<dbReference type="GO" id="GO:0016746">
    <property type="term" value="F:acyltransferase activity"/>
    <property type="evidence" value="ECO:0007669"/>
    <property type="project" value="UniProtKB-KW"/>
</dbReference>
<evidence type="ECO:0000313" key="6">
    <source>
        <dbReference type="Proteomes" id="UP001589748"/>
    </source>
</evidence>
<evidence type="ECO:0000256" key="3">
    <source>
        <dbReference type="SAM" id="MobiDB-lite"/>
    </source>
</evidence>
<keyword evidence="1 5" id="KW-0808">Transferase</keyword>
<gene>
    <name evidence="5" type="ORF">ACFFVI_05185</name>
</gene>
<dbReference type="EC" id="2.3.-.-" evidence="5"/>
<dbReference type="Gene3D" id="3.40.630.30">
    <property type="match status" value="1"/>
</dbReference>
<keyword evidence="6" id="KW-1185">Reference proteome</keyword>
<dbReference type="Proteomes" id="UP001589748">
    <property type="component" value="Unassembled WGS sequence"/>
</dbReference>
<dbReference type="SUPFAM" id="SSF55729">
    <property type="entry name" value="Acyl-CoA N-acyltransferases (Nat)"/>
    <property type="match status" value="1"/>
</dbReference>
<evidence type="ECO:0000256" key="2">
    <source>
        <dbReference type="ARBA" id="ARBA00023315"/>
    </source>
</evidence>
<feature type="region of interest" description="Disordered" evidence="3">
    <location>
        <begin position="185"/>
        <end position="205"/>
    </location>
</feature>
<dbReference type="PANTHER" id="PTHR43877">
    <property type="entry name" value="AMINOALKYLPHOSPHONATE N-ACETYLTRANSFERASE-RELATED-RELATED"/>
    <property type="match status" value="1"/>
</dbReference>
<accession>A0ABV5LQH1</accession>
<reference evidence="5 6" key="1">
    <citation type="submission" date="2024-09" db="EMBL/GenBank/DDBJ databases">
        <authorList>
            <person name="Sun Q."/>
            <person name="Mori K."/>
        </authorList>
    </citation>
    <scope>NUCLEOTIDE SEQUENCE [LARGE SCALE GENOMIC DNA]</scope>
    <source>
        <strain evidence="5 6">TISTR 1856</strain>
    </source>
</reference>